<proteinExistence type="predicted"/>
<evidence type="ECO:0000313" key="1">
    <source>
        <dbReference type="EMBL" id="KKP88565.1"/>
    </source>
</evidence>
<sequence>MILHSEILILNLFTVFSPKSGQGAVSKIDLLLNAL</sequence>
<reference evidence="1 2" key="1">
    <citation type="journal article" date="2015" name="Nature">
        <title>rRNA introns, odd ribosomes, and small enigmatic genomes across a large radiation of phyla.</title>
        <authorList>
            <person name="Brown C.T."/>
            <person name="Hug L.A."/>
            <person name="Thomas B.C."/>
            <person name="Sharon I."/>
            <person name="Castelle C.J."/>
            <person name="Singh A."/>
            <person name="Wilkins M.J."/>
            <person name="Williams K.H."/>
            <person name="Banfield J.F."/>
        </authorList>
    </citation>
    <scope>NUCLEOTIDE SEQUENCE [LARGE SCALE GENOMIC DNA]</scope>
</reference>
<dbReference type="EMBL" id="LBRB01000011">
    <property type="protein sequence ID" value="KKP88565.1"/>
    <property type="molecule type" value="Genomic_DNA"/>
</dbReference>
<protein>
    <submittedName>
        <fullName evidence="1">Uncharacterized protein</fullName>
    </submittedName>
</protein>
<gene>
    <name evidence="1" type="ORF">UR93_C0011G0013</name>
</gene>
<dbReference type="STRING" id="1618333.UR93_C0011G0013"/>
<dbReference type="Proteomes" id="UP000034316">
    <property type="component" value="Unassembled WGS sequence"/>
</dbReference>
<accession>A0A0G0FMA9</accession>
<evidence type="ECO:0000313" key="2">
    <source>
        <dbReference type="Proteomes" id="UP000034316"/>
    </source>
</evidence>
<organism evidence="1 2">
    <name type="scientific">Berkelbacteria bacterium GW2011_GWA2_35_9</name>
    <dbReference type="NCBI Taxonomy" id="1618333"/>
    <lineage>
        <taxon>Bacteria</taxon>
        <taxon>Candidatus Berkelbacteria</taxon>
    </lineage>
</organism>
<dbReference type="AlphaFoldDB" id="A0A0G0FMA9"/>
<comment type="caution">
    <text evidence="1">The sequence shown here is derived from an EMBL/GenBank/DDBJ whole genome shotgun (WGS) entry which is preliminary data.</text>
</comment>
<name>A0A0G0FMA9_9BACT</name>